<accession>A0A6C2UVS8</accession>
<reference evidence="2 3" key="1">
    <citation type="submission" date="2019-04" db="EMBL/GenBank/DDBJ databases">
        <authorList>
            <person name="Van Vliet M D."/>
        </authorList>
    </citation>
    <scope>NUCLEOTIDE SEQUENCE [LARGE SCALE GENOMIC DNA]</scope>
    <source>
        <strain evidence="2 3">F21</strain>
    </source>
</reference>
<dbReference type="InterPro" id="IPR058379">
    <property type="entry name" value="DUF8066"/>
</dbReference>
<dbReference type="EMBL" id="CAAHFH010000003">
    <property type="protein sequence ID" value="VGO23217.1"/>
    <property type="molecule type" value="Genomic_DNA"/>
</dbReference>
<dbReference type="AlphaFoldDB" id="A0A6C2UVS8"/>
<evidence type="ECO:0000256" key="1">
    <source>
        <dbReference type="SAM" id="Phobius"/>
    </source>
</evidence>
<proteinExistence type="predicted"/>
<keyword evidence="3" id="KW-1185">Reference proteome</keyword>
<keyword evidence="1" id="KW-1133">Transmembrane helix</keyword>
<evidence type="ECO:0000313" key="2">
    <source>
        <dbReference type="EMBL" id="VGO23217.1"/>
    </source>
</evidence>
<dbReference type="RefSeq" id="WP_136065380.1">
    <property type="nucleotide sequence ID" value="NZ_CAAHFH010000003.1"/>
</dbReference>
<sequence length="149" mass="16765">MKLIMMYLVVLSSVVITGCGREDFVEISYNPDFVRLVENGRVNTVEHTHDGAGVRWIRGKVIAGEGQGIPEKFKVRITSRQLQEASTLFKENNVVFKVVPPKPMAGAYVTPMILPLLIALIWIAIIFFVLKLALRLVRAVERIAENMDK</sequence>
<dbReference type="PROSITE" id="PS51257">
    <property type="entry name" value="PROKAR_LIPOPROTEIN"/>
    <property type="match status" value="1"/>
</dbReference>
<keyword evidence="1" id="KW-0472">Membrane</keyword>
<keyword evidence="1" id="KW-0812">Transmembrane</keyword>
<organism evidence="2 3">
    <name type="scientific">Pontiella sulfatireligans</name>
    <dbReference type="NCBI Taxonomy" id="2750658"/>
    <lineage>
        <taxon>Bacteria</taxon>
        <taxon>Pseudomonadati</taxon>
        <taxon>Kiritimatiellota</taxon>
        <taxon>Kiritimatiellia</taxon>
        <taxon>Kiritimatiellales</taxon>
        <taxon>Pontiellaceae</taxon>
        <taxon>Pontiella</taxon>
    </lineage>
</organism>
<name>A0A6C2UVS8_9BACT</name>
<dbReference type="Proteomes" id="UP000346198">
    <property type="component" value="Unassembled WGS sequence"/>
</dbReference>
<dbReference type="Pfam" id="PF26262">
    <property type="entry name" value="DUF8066"/>
    <property type="match status" value="1"/>
</dbReference>
<feature type="transmembrane region" description="Helical" evidence="1">
    <location>
        <begin position="112"/>
        <end position="134"/>
    </location>
</feature>
<evidence type="ECO:0000313" key="3">
    <source>
        <dbReference type="Proteomes" id="UP000346198"/>
    </source>
</evidence>
<gene>
    <name evidence="2" type="ORF">SCARR_05324</name>
</gene>
<protein>
    <submittedName>
        <fullName evidence="2">Uncharacterized protein</fullName>
    </submittedName>
</protein>